<sequence>MNRNAPDDARTNDPEGTPKPDGLGQDGTIPDDPDGVAAGHTGTASTFEPEEDEQA</sequence>
<gene>
    <name evidence="2" type="ORF">H9622_03660</name>
</gene>
<evidence type="ECO:0000256" key="1">
    <source>
        <dbReference type="SAM" id="MobiDB-lite"/>
    </source>
</evidence>
<dbReference type="EMBL" id="JACSPM010000001">
    <property type="protein sequence ID" value="MBD8022683.1"/>
    <property type="molecule type" value="Genomic_DNA"/>
</dbReference>
<name>A0ABR8X094_9MICO</name>
<feature type="region of interest" description="Disordered" evidence="1">
    <location>
        <begin position="1"/>
        <end position="55"/>
    </location>
</feature>
<keyword evidence="3" id="KW-1185">Reference proteome</keyword>
<evidence type="ECO:0008006" key="4">
    <source>
        <dbReference type="Google" id="ProtNLM"/>
    </source>
</evidence>
<organism evidence="2 3">
    <name type="scientific">Microbacterium gallinarum</name>
    <dbReference type="NCBI Taxonomy" id="2762209"/>
    <lineage>
        <taxon>Bacteria</taxon>
        <taxon>Bacillati</taxon>
        <taxon>Actinomycetota</taxon>
        <taxon>Actinomycetes</taxon>
        <taxon>Micrococcales</taxon>
        <taxon>Microbacteriaceae</taxon>
        <taxon>Microbacterium</taxon>
    </lineage>
</organism>
<feature type="compositionally biased region" description="Basic and acidic residues" evidence="1">
    <location>
        <begin position="1"/>
        <end position="18"/>
    </location>
</feature>
<evidence type="ECO:0000313" key="2">
    <source>
        <dbReference type="EMBL" id="MBD8022683.1"/>
    </source>
</evidence>
<protein>
    <recommendedName>
        <fullName evidence="4">Sugar ABC transporter ATPase</fullName>
    </recommendedName>
</protein>
<comment type="caution">
    <text evidence="2">The sequence shown here is derived from an EMBL/GenBank/DDBJ whole genome shotgun (WGS) entry which is preliminary data.</text>
</comment>
<dbReference type="Proteomes" id="UP000602532">
    <property type="component" value="Unassembled WGS sequence"/>
</dbReference>
<proteinExistence type="predicted"/>
<reference evidence="2 3" key="1">
    <citation type="submission" date="2020-08" db="EMBL/GenBank/DDBJ databases">
        <title>A Genomic Blueprint of the Chicken Gut Microbiome.</title>
        <authorList>
            <person name="Gilroy R."/>
            <person name="Ravi A."/>
            <person name="Getino M."/>
            <person name="Pursley I."/>
            <person name="Horton D.L."/>
            <person name="Alikhan N.-F."/>
            <person name="Baker D."/>
            <person name="Gharbi K."/>
            <person name="Hall N."/>
            <person name="Watson M."/>
            <person name="Adriaenssens E.M."/>
            <person name="Foster-Nyarko E."/>
            <person name="Jarju S."/>
            <person name="Secka A."/>
            <person name="Antonio M."/>
            <person name="Oren A."/>
            <person name="Chaudhuri R."/>
            <person name="La Ragione R.M."/>
            <person name="Hildebrand F."/>
            <person name="Pallen M.J."/>
        </authorList>
    </citation>
    <scope>NUCLEOTIDE SEQUENCE [LARGE SCALE GENOMIC DNA]</scope>
    <source>
        <strain evidence="2 3">Sa1CUA4</strain>
    </source>
</reference>
<accession>A0ABR8X094</accession>
<evidence type="ECO:0000313" key="3">
    <source>
        <dbReference type="Proteomes" id="UP000602532"/>
    </source>
</evidence>
<dbReference type="RefSeq" id="WP_191764314.1">
    <property type="nucleotide sequence ID" value="NZ_JACSPM010000001.1"/>
</dbReference>